<organism evidence="5 6">
    <name type="scientific">Laceyella tengchongensis</name>
    <dbReference type="NCBI Taxonomy" id="574699"/>
    <lineage>
        <taxon>Bacteria</taxon>
        <taxon>Bacillati</taxon>
        <taxon>Bacillota</taxon>
        <taxon>Bacilli</taxon>
        <taxon>Bacillales</taxon>
        <taxon>Thermoactinomycetaceae</taxon>
        <taxon>Laceyella</taxon>
    </lineage>
</organism>
<name>A0AA45WIR1_9BACL</name>
<dbReference type="GO" id="GO:0008887">
    <property type="term" value="F:glycerate kinase activity"/>
    <property type="evidence" value="ECO:0007669"/>
    <property type="project" value="UniProtKB-UniRule"/>
</dbReference>
<keyword evidence="2 4" id="KW-0808">Transferase</keyword>
<dbReference type="RefSeq" id="WP_284723817.1">
    <property type="nucleotide sequence ID" value="NZ_FXTU01000001.1"/>
</dbReference>
<evidence type="ECO:0000313" key="5">
    <source>
        <dbReference type="EMBL" id="SMP00889.1"/>
    </source>
</evidence>
<evidence type="ECO:0000256" key="3">
    <source>
        <dbReference type="ARBA" id="ARBA00022777"/>
    </source>
</evidence>
<proteinExistence type="inferred from homology"/>
<evidence type="ECO:0000256" key="4">
    <source>
        <dbReference type="PIRNR" id="PIRNR006078"/>
    </source>
</evidence>
<evidence type="ECO:0000313" key="6">
    <source>
        <dbReference type="Proteomes" id="UP001157946"/>
    </source>
</evidence>
<accession>A0AA45WIR1</accession>
<comment type="caution">
    <text evidence="5">The sequence shown here is derived from an EMBL/GenBank/DDBJ whole genome shotgun (WGS) entry which is preliminary data.</text>
</comment>
<evidence type="ECO:0000256" key="2">
    <source>
        <dbReference type="ARBA" id="ARBA00022679"/>
    </source>
</evidence>
<dbReference type="Gene3D" id="3.40.50.10350">
    <property type="entry name" value="Glycerate kinase, domain 1"/>
    <property type="match status" value="1"/>
</dbReference>
<dbReference type="Pfam" id="PF02595">
    <property type="entry name" value="Gly_kinase"/>
    <property type="match status" value="1"/>
</dbReference>
<dbReference type="EMBL" id="FXTU01000001">
    <property type="protein sequence ID" value="SMP00889.1"/>
    <property type="molecule type" value="Genomic_DNA"/>
</dbReference>
<keyword evidence="6" id="KW-1185">Reference proteome</keyword>
<dbReference type="AlphaFoldDB" id="A0AA45WIR1"/>
<sequence>MRVLLAPDSFKGSLASVEAVRVMDRGLRHVFPDVETVPFPMADGGEGTARALREIIGGQDINVSVTDPLGRKRRASYLWVAQQRLAVIETASASGLPLLAEQERDPARASSYGTGLLIRHALDQGADTLILGLGGSATVDGGMGLMRALGARFTDSKGEELRGDGASLLRVAQADLTGLDPRLRRVDVILATDVENPLLGPEGAVSVFGPQKGIQSRDIPAYEAGMNRYAEVMRRVTGRDERRAPGSGAAGGIGFGLLSCLGCRRESGFDLIASQGGLMEKMAEVDLVFTGEGCFDSQSFYGKVPVSIGRMAKRLDVPVIAFAGRIEGEQVTLPDVGISLLVPIVDKTMSLAEALDQAEPLLEKAVWRVATAIKLGSGRDQQSRR</sequence>
<dbReference type="SUPFAM" id="SSF110738">
    <property type="entry name" value="Glycerate kinase I"/>
    <property type="match status" value="1"/>
</dbReference>
<dbReference type="GO" id="GO:0031388">
    <property type="term" value="P:organic acid phosphorylation"/>
    <property type="evidence" value="ECO:0007669"/>
    <property type="project" value="UniProtKB-UniRule"/>
</dbReference>
<dbReference type="PANTHER" id="PTHR21599">
    <property type="entry name" value="GLYCERATE KINASE"/>
    <property type="match status" value="1"/>
</dbReference>
<protein>
    <submittedName>
        <fullName evidence="5">Glycerate kinase</fullName>
    </submittedName>
</protein>
<evidence type="ECO:0000256" key="1">
    <source>
        <dbReference type="ARBA" id="ARBA00006284"/>
    </source>
</evidence>
<dbReference type="Gene3D" id="3.90.1510.10">
    <property type="entry name" value="Glycerate kinase, domain 2"/>
    <property type="match status" value="1"/>
</dbReference>
<comment type="similarity">
    <text evidence="1 4">Belongs to the glycerate kinase type-1 family.</text>
</comment>
<reference evidence="5" key="1">
    <citation type="submission" date="2017-05" db="EMBL/GenBank/DDBJ databases">
        <authorList>
            <person name="Varghese N."/>
            <person name="Submissions S."/>
        </authorList>
    </citation>
    <scope>NUCLEOTIDE SEQUENCE</scope>
    <source>
        <strain evidence="5">DSM 45262</strain>
    </source>
</reference>
<dbReference type="PIRSF" id="PIRSF006078">
    <property type="entry name" value="GlxK"/>
    <property type="match status" value="1"/>
</dbReference>
<dbReference type="InterPro" id="IPR018197">
    <property type="entry name" value="Glycerate_kinase_RE-like"/>
</dbReference>
<keyword evidence="3 4" id="KW-0418">Kinase</keyword>
<dbReference type="Proteomes" id="UP001157946">
    <property type="component" value="Unassembled WGS sequence"/>
</dbReference>
<dbReference type="InterPro" id="IPR018193">
    <property type="entry name" value="Glyc_kinase_flavodox-like_fold"/>
</dbReference>
<dbReference type="InterPro" id="IPR004381">
    <property type="entry name" value="Glycerate_kinase"/>
</dbReference>
<gene>
    <name evidence="5" type="ORF">SAMN06265361_101182</name>
</gene>
<dbReference type="PANTHER" id="PTHR21599:SF0">
    <property type="entry name" value="GLYCERATE KINASE"/>
    <property type="match status" value="1"/>
</dbReference>
<dbReference type="NCBIfam" id="TIGR00045">
    <property type="entry name" value="glycerate kinase"/>
    <property type="match status" value="1"/>
</dbReference>
<dbReference type="InterPro" id="IPR036129">
    <property type="entry name" value="Glycerate_kinase_sf"/>
</dbReference>